<keyword evidence="3" id="KW-1185">Reference proteome</keyword>
<protein>
    <submittedName>
        <fullName evidence="2">Transcriptional regulator with XRE-family HTH domain</fullName>
    </submittedName>
</protein>
<dbReference type="AlphaFoldDB" id="A0A840J8H9"/>
<dbReference type="InterPro" id="IPR010982">
    <property type="entry name" value="Lambda_DNA-bd_dom_sf"/>
</dbReference>
<dbReference type="PROSITE" id="PS50943">
    <property type="entry name" value="HTH_CROC1"/>
    <property type="match status" value="1"/>
</dbReference>
<evidence type="ECO:0000313" key="2">
    <source>
        <dbReference type="EMBL" id="MBB4689794.1"/>
    </source>
</evidence>
<accession>A0A840J8H9</accession>
<organism evidence="2 3">
    <name type="scientific">Amycolatopsis jiangsuensis</name>
    <dbReference type="NCBI Taxonomy" id="1181879"/>
    <lineage>
        <taxon>Bacteria</taxon>
        <taxon>Bacillati</taxon>
        <taxon>Actinomycetota</taxon>
        <taxon>Actinomycetes</taxon>
        <taxon>Pseudonocardiales</taxon>
        <taxon>Pseudonocardiaceae</taxon>
        <taxon>Amycolatopsis</taxon>
    </lineage>
</organism>
<dbReference type="InterPro" id="IPR001387">
    <property type="entry name" value="Cro/C1-type_HTH"/>
</dbReference>
<evidence type="ECO:0000259" key="1">
    <source>
        <dbReference type="PROSITE" id="PS50943"/>
    </source>
</evidence>
<dbReference type="SUPFAM" id="SSF47413">
    <property type="entry name" value="lambda repressor-like DNA-binding domains"/>
    <property type="match status" value="1"/>
</dbReference>
<dbReference type="CDD" id="cd00093">
    <property type="entry name" value="HTH_XRE"/>
    <property type="match status" value="1"/>
</dbReference>
<gene>
    <name evidence="2" type="ORF">BJY18_007279</name>
</gene>
<comment type="caution">
    <text evidence="2">The sequence shown here is derived from an EMBL/GenBank/DDBJ whole genome shotgun (WGS) entry which is preliminary data.</text>
</comment>
<proteinExistence type="predicted"/>
<dbReference type="Proteomes" id="UP000581769">
    <property type="component" value="Unassembled WGS sequence"/>
</dbReference>
<dbReference type="GO" id="GO:0003677">
    <property type="term" value="F:DNA binding"/>
    <property type="evidence" value="ECO:0007669"/>
    <property type="project" value="InterPro"/>
</dbReference>
<dbReference type="Pfam" id="PF01381">
    <property type="entry name" value="HTH_3"/>
    <property type="match status" value="1"/>
</dbReference>
<dbReference type="Gene3D" id="1.10.260.40">
    <property type="entry name" value="lambda repressor-like DNA-binding domains"/>
    <property type="match status" value="1"/>
</dbReference>
<dbReference type="RefSeq" id="WP_184784257.1">
    <property type="nucleotide sequence ID" value="NZ_JACHMG010000001.1"/>
</dbReference>
<evidence type="ECO:0000313" key="3">
    <source>
        <dbReference type="Proteomes" id="UP000581769"/>
    </source>
</evidence>
<reference evidence="2 3" key="1">
    <citation type="submission" date="2020-08" db="EMBL/GenBank/DDBJ databases">
        <title>Sequencing the genomes of 1000 actinobacteria strains.</title>
        <authorList>
            <person name="Klenk H.-P."/>
        </authorList>
    </citation>
    <scope>NUCLEOTIDE SEQUENCE [LARGE SCALE GENOMIC DNA]</scope>
    <source>
        <strain evidence="2 3">DSM 45859</strain>
    </source>
</reference>
<dbReference type="EMBL" id="JACHMG010000001">
    <property type="protein sequence ID" value="MBB4689794.1"/>
    <property type="molecule type" value="Genomic_DNA"/>
</dbReference>
<feature type="domain" description="HTH cro/C1-type" evidence="1">
    <location>
        <begin position="11"/>
        <end position="65"/>
    </location>
</feature>
<name>A0A840J8H9_9PSEU</name>
<dbReference type="SMART" id="SM00530">
    <property type="entry name" value="HTH_XRE"/>
    <property type="match status" value="1"/>
</dbReference>
<sequence length="75" mass="8142">MRTREIDGDKIRQAREDAGLTQAKLAAILRIAPSTVGHWEIGNRSPVGANFRELCKTLRVTPAELTVDEPSATAA</sequence>